<proteinExistence type="predicted"/>
<comment type="caution">
    <text evidence="1">The sequence shown here is derived from an EMBL/GenBank/DDBJ whole genome shotgun (WGS) entry which is preliminary data.</text>
</comment>
<gene>
    <name evidence="1" type="ORF">MENTE1834_LOCUS1943</name>
</gene>
<keyword evidence="2" id="KW-1185">Reference proteome</keyword>
<sequence length="124" mass="14191">MNGGNKKKISIVLKSTLLGNRLQSEQSVKQVNEEKISINRIEKISKIQNSVSSNEDFQLTKSVKNTNFIKNDNQIGDNIKYEEESQSKSSPRFLPFAISRQQLTPSSSTTLISKRYFFLFKIFP</sequence>
<reference evidence="1" key="1">
    <citation type="submission" date="2023-11" db="EMBL/GenBank/DDBJ databases">
        <authorList>
            <person name="Poullet M."/>
        </authorList>
    </citation>
    <scope>NUCLEOTIDE SEQUENCE</scope>
    <source>
        <strain evidence="1">E1834</strain>
    </source>
</reference>
<evidence type="ECO:0000313" key="1">
    <source>
        <dbReference type="EMBL" id="CAK5011560.1"/>
    </source>
</evidence>
<accession>A0ACB0XPV3</accession>
<organism evidence="1 2">
    <name type="scientific">Meloidogyne enterolobii</name>
    <name type="common">Root-knot nematode worm</name>
    <name type="synonym">Meloidogyne mayaguensis</name>
    <dbReference type="NCBI Taxonomy" id="390850"/>
    <lineage>
        <taxon>Eukaryota</taxon>
        <taxon>Metazoa</taxon>
        <taxon>Ecdysozoa</taxon>
        <taxon>Nematoda</taxon>
        <taxon>Chromadorea</taxon>
        <taxon>Rhabditida</taxon>
        <taxon>Tylenchina</taxon>
        <taxon>Tylenchomorpha</taxon>
        <taxon>Tylenchoidea</taxon>
        <taxon>Meloidogynidae</taxon>
        <taxon>Meloidogyninae</taxon>
        <taxon>Meloidogyne</taxon>
    </lineage>
</organism>
<dbReference type="Proteomes" id="UP001497535">
    <property type="component" value="Unassembled WGS sequence"/>
</dbReference>
<evidence type="ECO:0000313" key="2">
    <source>
        <dbReference type="Proteomes" id="UP001497535"/>
    </source>
</evidence>
<protein>
    <submittedName>
        <fullName evidence="1">Uncharacterized protein</fullName>
    </submittedName>
</protein>
<dbReference type="EMBL" id="CAVMJV010000001">
    <property type="protein sequence ID" value="CAK5011560.1"/>
    <property type="molecule type" value="Genomic_DNA"/>
</dbReference>
<name>A0ACB0XPV3_MELEN</name>